<dbReference type="PROSITE" id="PS50181">
    <property type="entry name" value="FBOX"/>
    <property type="match status" value="1"/>
</dbReference>
<organism evidence="2 3">
    <name type="scientific">Rhynchospora pubera</name>
    <dbReference type="NCBI Taxonomy" id="906938"/>
    <lineage>
        <taxon>Eukaryota</taxon>
        <taxon>Viridiplantae</taxon>
        <taxon>Streptophyta</taxon>
        <taxon>Embryophyta</taxon>
        <taxon>Tracheophyta</taxon>
        <taxon>Spermatophyta</taxon>
        <taxon>Magnoliopsida</taxon>
        <taxon>Liliopsida</taxon>
        <taxon>Poales</taxon>
        <taxon>Cyperaceae</taxon>
        <taxon>Cyperoideae</taxon>
        <taxon>Rhynchosporeae</taxon>
        <taxon>Rhynchospora</taxon>
    </lineage>
</organism>
<dbReference type="PANTHER" id="PTHR31672">
    <property type="entry name" value="BNACNNG10540D PROTEIN"/>
    <property type="match status" value="1"/>
</dbReference>
<name>A0AAV8EYI1_9POAL</name>
<evidence type="ECO:0000313" key="3">
    <source>
        <dbReference type="Proteomes" id="UP001140206"/>
    </source>
</evidence>
<dbReference type="EMBL" id="JAMFTS010000002">
    <property type="protein sequence ID" value="KAJ4786470.1"/>
    <property type="molecule type" value="Genomic_DNA"/>
</dbReference>
<evidence type="ECO:0000313" key="2">
    <source>
        <dbReference type="EMBL" id="KAJ4786470.1"/>
    </source>
</evidence>
<sequence>MCLSDPSPFPFLSLPIELQERILSLLPVSDLLPLLSVSHSIRSLIQSPTFPSPPPDLFFLLFSSIDPPFPKLLSYHPASHRWVSLPISSHSPLYHSRPYATSSSLAITLSSPAGPDYEDEDVPPEASLAAMRMFSSLPHQEIPPMIPLGYCFVYAVIPDGDVSLSGPSDHFRILGHSYFNHGIFSQVYDSRLGRWSLTGKIPCQTALCTNTALVNRSLYVSDFMPHQCQLLKFDLTSYTWEIILPMPEMILSASIFSHDQNVYLVAGFEDEPGRIITAIRVLILDWGENHESREWKETSILSGTEEAFVGFTNGACWLYGFETVARNGLVCLHSPYTSRVLLFDVRDRSWVLLPRSSLEPEYTMWYGHATEMGQEVLRPVGAG</sequence>
<keyword evidence="3" id="KW-1185">Reference proteome</keyword>
<accession>A0AAV8EYI1</accession>
<dbReference type="Pfam" id="PF00646">
    <property type="entry name" value="F-box"/>
    <property type="match status" value="1"/>
</dbReference>
<dbReference type="Proteomes" id="UP001140206">
    <property type="component" value="Chromosome 2"/>
</dbReference>
<proteinExistence type="predicted"/>
<dbReference type="InterPro" id="IPR015915">
    <property type="entry name" value="Kelch-typ_b-propeller"/>
</dbReference>
<dbReference type="SUPFAM" id="SSF81383">
    <property type="entry name" value="F-box domain"/>
    <property type="match status" value="1"/>
</dbReference>
<dbReference type="Gene3D" id="2.120.10.80">
    <property type="entry name" value="Kelch-type beta propeller"/>
    <property type="match status" value="1"/>
</dbReference>
<comment type="caution">
    <text evidence="2">The sequence shown here is derived from an EMBL/GenBank/DDBJ whole genome shotgun (WGS) entry which is preliminary data.</text>
</comment>
<gene>
    <name evidence="2" type="ORF">LUZ62_037716</name>
</gene>
<dbReference type="InterPro" id="IPR001810">
    <property type="entry name" value="F-box_dom"/>
</dbReference>
<feature type="domain" description="F-box" evidence="1">
    <location>
        <begin position="8"/>
        <end position="62"/>
    </location>
</feature>
<dbReference type="InterPro" id="IPR036047">
    <property type="entry name" value="F-box-like_dom_sf"/>
</dbReference>
<dbReference type="AlphaFoldDB" id="A0AAV8EYI1"/>
<dbReference type="SMART" id="SM00256">
    <property type="entry name" value="FBOX"/>
    <property type="match status" value="1"/>
</dbReference>
<reference evidence="2" key="1">
    <citation type="submission" date="2022-08" db="EMBL/GenBank/DDBJ databases">
        <authorList>
            <person name="Marques A."/>
        </authorList>
    </citation>
    <scope>NUCLEOTIDE SEQUENCE</scope>
    <source>
        <strain evidence="2">RhyPub2mFocal</strain>
        <tissue evidence="2">Leaves</tissue>
    </source>
</reference>
<protein>
    <submittedName>
        <fullName evidence="2">F-box domain containing protein</fullName>
    </submittedName>
</protein>
<dbReference type="InterPro" id="IPR050796">
    <property type="entry name" value="SCF_F-box_component"/>
</dbReference>
<evidence type="ECO:0000259" key="1">
    <source>
        <dbReference type="PROSITE" id="PS50181"/>
    </source>
</evidence>
<dbReference type="SUPFAM" id="SSF117281">
    <property type="entry name" value="Kelch motif"/>
    <property type="match status" value="1"/>
</dbReference>